<proteinExistence type="predicted"/>
<dbReference type="EMBL" id="CWQY01000017">
    <property type="protein sequence ID" value="CSC88749.1"/>
    <property type="molecule type" value="Genomic_DNA"/>
</dbReference>
<protein>
    <submittedName>
        <fullName evidence="1">Uncharacterized protein</fullName>
    </submittedName>
</protein>
<gene>
    <name evidence="1" type="ORF">ERS013200_02539</name>
</gene>
<organism evidence="1 2">
    <name type="scientific">Vibrio cholerae</name>
    <dbReference type="NCBI Taxonomy" id="666"/>
    <lineage>
        <taxon>Bacteria</taxon>
        <taxon>Pseudomonadati</taxon>
        <taxon>Pseudomonadota</taxon>
        <taxon>Gammaproteobacteria</taxon>
        <taxon>Vibrionales</taxon>
        <taxon>Vibrionaceae</taxon>
        <taxon>Vibrio</taxon>
    </lineage>
</organism>
<reference evidence="1 2" key="1">
    <citation type="submission" date="2015-07" db="EMBL/GenBank/DDBJ databases">
        <authorList>
            <consortium name="Pathogen Informatics"/>
        </authorList>
    </citation>
    <scope>NUCLEOTIDE SEQUENCE [LARGE SCALE GENOMIC DNA]</scope>
    <source>
        <strain evidence="1 2">A316</strain>
    </source>
</reference>
<dbReference type="AlphaFoldDB" id="A0A655Q166"/>
<evidence type="ECO:0000313" key="1">
    <source>
        <dbReference type="EMBL" id="CSC88749.1"/>
    </source>
</evidence>
<evidence type="ECO:0000313" key="2">
    <source>
        <dbReference type="Proteomes" id="UP000041770"/>
    </source>
</evidence>
<accession>A0A655Q166</accession>
<sequence>MNTKRASMVTKAVPLSGRKRTMFKLVGTYKVFWYSPNFIICTPLIDTSAVLRSMLNRLMRRWRAKRSLISSRVGIRPRTIRSWEEKSKFVALGPDLGNSSSSSSTLSTP</sequence>
<name>A0A655Q166_VIBCL</name>
<dbReference type="Proteomes" id="UP000041770">
    <property type="component" value="Unassembled WGS sequence"/>
</dbReference>